<feature type="domain" description="Putative restriction endonuclease" evidence="2">
    <location>
        <begin position="25"/>
        <end position="193"/>
    </location>
</feature>
<evidence type="ECO:0000256" key="1">
    <source>
        <dbReference type="SAM" id="Coils"/>
    </source>
</evidence>
<name>A0ABX2CY33_9CYAN</name>
<evidence type="ECO:0000259" key="2">
    <source>
        <dbReference type="Pfam" id="PF05685"/>
    </source>
</evidence>
<dbReference type="SUPFAM" id="SSF52980">
    <property type="entry name" value="Restriction endonuclease-like"/>
    <property type="match status" value="1"/>
</dbReference>
<organism evidence="3 4">
    <name type="scientific">Microcoleus asticus IPMA8</name>
    <dbReference type="NCBI Taxonomy" id="2563858"/>
    <lineage>
        <taxon>Bacteria</taxon>
        <taxon>Bacillati</taxon>
        <taxon>Cyanobacteriota</taxon>
        <taxon>Cyanophyceae</taxon>
        <taxon>Oscillatoriophycideae</taxon>
        <taxon>Oscillatoriales</taxon>
        <taxon>Microcoleaceae</taxon>
        <taxon>Microcoleus</taxon>
        <taxon>Microcoleus asticus</taxon>
    </lineage>
</organism>
<dbReference type="Gene3D" id="3.90.1570.10">
    <property type="entry name" value="tt1808, chain A"/>
    <property type="match status" value="1"/>
</dbReference>
<dbReference type="PANTHER" id="PTHR33352">
    <property type="entry name" value="SLR1095 PROTEIN"/>
    <property type="match status" value="1"/>
</dbReference>
<accession>A0ABX2CY33</accession>
<dbReference type="InterPro" id="IPR011335">
    <property type="entry name" value="Restrct_endonuc-II-like"/>
</dbReference>
<dbReference type="EMBL" id="SRRZ01000029">
    <property type="protein sequence ID" value="NQE34340.1"/>
    <property type="molecule type" value="Genomic_DNA"/>
</dbReference>
<feature type="coiled-coil region" evidence="1">
    <location>
        <begin position="218"/>
        <end position="250"/>
    </location>
</feature>
<dbReference type="Proteomes" id="UP000702425">
    <property type="component" value="Unassembled WGS sequence"/>
</dbReference>
<dbReference type="Pfam" id="PF05685">
    <property type="entry name" value="Uma2"/>
    <property type="match status" value="1"/>
</dbReference>
<dbReference type="PANTHER" id="PTHR33352:SF3">
    <property type="entry name" value="SLR1612 PROTEIN"/>
    <property type="match status" value="1"/>
</dbReference>
<comment type="caution">
    <text evidence="3">The sequence shown here is derived from an EMBL/GenBank/DDBJ whole genome shotgun (WGS) entry which is preliminary data.</text>
</comment>
<dbReference type="CDD" id="cd06260">
    <property type="entry name" value="DUF820-like"/>
    <property type="match status" value="1"/>
</dbReference>
<keyword evidence="1" id="KW-0175">Coiled coil</keyword>
<keyword evidence="4" id="KW-1185">Reference proteome</keyword>
<reference evidence="3 4" key="1">
    <citation type="journal article" date="2020" name="Sci. Rep.">
        <title>A novel cyanobacterial geosmin producer, revising GeoA distribution and dispersion patterns in Bacteria.</title>
        <authorList>
            <person name="Churro C."/>
            <person name="Semedo-Aguiar A.P."/>
            <person name="Silva A.D."/>
            <person name="Pereira-Leal J.B."/>
            <person name="Leite R.B."/>
        </authorList>
    </citation>
    <scope>NUCLEOTIDE SEQUENCE [LARGE SCALE GENOMIC DNA]</scope>
    <source>
        <strain evidence="3 4">IPMA8</strain>
    </source>
</reference>
<dbReference type="RefSeq" id="WP_246276717.1">
    <property type="nucleotide sequence ID" value="NZ_SRRZ01000029.1"/>
</dbReference>
<evidence type="ECO:0000313" key="3">
    <source>
        <dbReference type="EMBL" id="NQE34340.1"/>
    </source>
</evidence>
<evidence type="ECO:0000313" key="4">
    <source>
        <dbReference type="Proteomes" id="UP000702425"/>
    </source>
</evidence>
<dbReference type="InterPro" id="IPR012296">
    <property type="entry name" value="Nuclease_put_TT1808"/>
</dbReference>
<proteinExistence type="predicted"/>
<sequence length="257" mass="30630">MTMYVPDSQHSQTKVLPTMYDLPSEDPEEPGLPDEFHEFQPELLRLTCRPANHPPEQIFIATDLNLYYDSNHFNWYKRPDWFVVLGAPRFYLGNELRLSYVMWQENVSPLVVVELVSPGTEDEDLGITEETPNKPPTKWRVYEEILQIPYYFVFSRYNNQLRVFRLIGNRYREQVLTEPRFWIPELELGIGLWEGCYQGCSRLWLRWYDVSGDWVMTPEEFERQRAELESQRAELESQRANRLADRLRAMGINPEEL</sequence>
<protein>
    <recommendedName>
        <fullName evidence="2">Putative restriction endonuclease domain-containing protein</fullName>
    </recommendedName>
</protein>
<gene>
    <name evidence="3" type="ORF">E5S67_02064</name>
</gene>
<dbReference type="InterPro" id="IPR008538">
    <property type="entry name" value="Uma2"/>
</dbReference>